<evidence type="ECO:0000313" key="2">
    <source>
        <dbReference type="Proteomes" id="UP000830768"/>
    </source>
</evidence>
<reference evidence="1" key="1">
    <citation type="submission" date="2021-11" db="EMBL/GenBank/DDBJ databases">
        <title>Fusarium solani-melongenae Genome sequencing and assembly.</title>
        <authorList>
            <person name="Xie S."/>
            <person name="Huang L."/>
            <person name="Zhang X."/>
        </authorList>
    </citation>
    <scope>NUCLEOTIDE SEQUENCE</scope>
    <source>
        <strain evidence="1">CRI 24-3</strain>
    </source>
</reference>
<gene>
    <name evidence="1" type="ORF">LCI18_011195</name>
</gene>
<sequence length="601" mass="68914">MSTEMSPSTIGALVRPQPHDDFWSTDPERFDFDIDYGLWTDKYMAKFEQTRLWHQTCLQVVTAKKNESNLLDVQNSFLDEDKVMAVNSSTTVQEGTANTFELLQVLLSFIPLTTVLLTTSLGSSISWLLQKEEDQRHLPSEEYYLLRVSSRVLRHLASTYHIPSVFLVAVSRPQDFVGTAFRRQSQHEWDYWCQFPFRLAIIKGIQSEAQSNQIDPSFCIHFERQNAYIYGASITLYMKRDCKTGKTHVFVVNSGERNSTQPPLDQVQKSLERRSSVDLDQSPCFVLLIYVAFLLKWWKNALLLFNLELVDHERILQREIANETEGFLNTSKVLNAALHTMAAHLYRYKTELQRVDMVLSDLREYRKEMTYKPKPKRGDRGDRKQEEENEENQEEFPPIDRELQKIEQLALRLTAISNISDEMEKKVQNILALLFNQIQAINDKTLQAILNASQQENRISQKLSLASHMLSRSMKRDSIAMKTIAIMTLVFLPEATFAAVFAMPFFTENKYLSSPSQVWIWVILTAICTAFAFGGYIHVVKRGESTLGDLEDDNDTTISSAGTTASNTSSAVGNGENTSPIDNKQHWWQRVSQRASKAVLN</sequence>
<accession>A0ACD3ZGB3</accession>
<dbReference type="EMBL" id="CP090037">
    <property type="protein sequence ID" value="UPL00261.1"/>
    <property type="molecule type" value="Genomic_DNA"/>
</dbReference>
<keyword evidence="2" id="KW-1185">Reference proteome</keyword>
<evidence type="ECO:0000313" key="1">
    <source>
        <dbReference type="EMBL" id="UPL00261.1"/>
    </source>
</evidence>
<proteinExistence type="predicted"/>
<organism evidence="1 2">
    <name type="scientific">Fusarium solani subsp. cucurbitae</name>
    <name type="common">Neocosmosporum cucurbitae</name>
    <dbReference type="NCBI Taxonomy" id="2747967"/>
    <lineage>
        <taxon>Eukaryota</taxon>
        <taxon>Fungi</taxon>
        <taxon>Dikarya</taxon>
        <taxon>Ascomycota</taxon>
        <taxon>Pezizomycotina</taxon>
        <taxon>Sordariomycetes</taxon>
        <taxon>Hypocreomycetidae</taxon>
        <taxon>Hypocreales</taxon>
        <taxon>Nectriaceae</taxon>
        <taxon>Fusarium</taxon>
        <taxon>Fusarium solani species complex</taxon>
    </lineage>
</organism>
<name>A0ACD3ZGB3_FUSSC</name>
<dbReference type="Proteomes" id="UP000830768">
    <property type="component" value="Chromosome 9"/>
</dbReference>
<protein>
    <submittedName>
        <fullName evidence="1">Uncharacterized protein</fullName>
    </submittedName>
</protein>